<sequence>MILITGATGNVGRKVVKNLVKKNVEFQIATHRKNQTGVYLNFEDPSSIQPALKGVKKLFLLRPPHLADAKKYFQPVIDAAKREKIQHIVFLSLLGVEKNPVVPHAKIERIIKESEIPYTFLRPSFFMQNLISQHGDELRKEKIIEDPAGKGKTSFIDVRDIGEVAAKVLTEQGHEFKAYSLTGNEALTYYEVADIISKETKQKITYTNPSILKFKRRMGQKGIKSDYIMVMIGIYTTAKLGLAKRITPDLVNLLGRSPLTMEEFVRDYKNQIVSF</sequence>
<feature type="domain" description="NmrA-like" evidence="1">
    <location>
        <begin position="2"/>
        <end position="264"/>
    </location>
</feature>
<comment type="caution">
    <text evidence="2">The sequence shown here is derived from an EMBL/GenBank/DDBJ whole genome shotgun (WGS) entry which is preliminary data.</text>
</comment>
<dbReference type="InterPro" id="IPR051604">
    <property type="entry name" value="Ergot_Alk_Oxidoreductase"/>
</dbReference>
<reference evidence="2 3" key="1">
    <citation type="submission" date="2012-04" db="EMBL/GenBank/DDBJ databases">
        <title>The Genome Sequence of Bacillus cereus VD078.</title>
        <authorList>
            <consortium name="The Broad Institute Genome Sequencing Platform"/>
            <consortium name="The Broad Institute Genome Sequencing Center for Infectious Disease"/>
            <person name="Feldgarden M."/>
            <person name="Van der Auwera G.A."/>
            <person name="Mahillon J."/>
            <person name="Duprez V."/>
            <person name="Timmery S."/>
            <person name="Mattelet C."/>
            <person name="Dierick K."/>
            <person name="Sun M."/>
            <person name="Yu Z."/>
            <person name="Zhu L."/>
            <person name="Hu X."/>
            <person name="Shank E.B."/>
            <person name="Swiecicka I."/>
            <person name="Hansen B.M."/>
            <person name="Andrup L."/>
            <person name="Young S.K."/>
            <person name="Zeng Q."/>
            <person name="Gargeya S."/>
            <person name="Fitzgerald M."/>
            <person name="Haas B."/>
            <person name="Abouelleil A."/>
            <person name="Alvarado L."/>
            <person name="Arachchi H.M."/>
            <person name="Berlin A."/>
            <person name="Chapman S.B."/>
            <person name="Goldberg J."/>
            <person name="Griggs A."/>
            <person name="Gujja S."/>
            <person name="Hansen M."/>
            <person name="Howarth C."/>
            <person name="Imamovic A."/>
            <person name="Larimer J."/>
            <person name="McCowen C."/>
            <person name="Montmayeur A."/>
            <person name="Murphy C."/>
            <person name="Neiman D."/>
            <person name="Pearson M."/>
            <person name="Priest M."/>
            <person name="Roberts A."/>
            <person name="Saif S."/>
            <person name="Shea T."/>
            <person name="Sisk P."/>
            <person name="Sykes S."/>
            <person name="Wortman J."/>
            <person name="Nusbaum C."/>
            <person name="Birren B."/>
        </authorList>
    </citation>
    <scope>NUCLEOTIDE SEQUENCE [LARGE SCALE GENOMIC DNA]</scope>
    <source>
        <strain evidence="2 3">VD078</strain>
    </source>
</reference>
<dbReference type="Gene3D" id="3.40.50.720">
    <property type="entry name" value="NAD(P)-binding Rossmann-like Domain"/>
    <property type="match status" value="1"/>
</dbReference>
<dbReference type="EMBL" id="AHEV01000057">
    <property type="protein sequence ID" value="EJR28880.1"/>
    <property type="molecule type" value="Genomic_DNA"/>
</dbReference>
<dbReference type="InterPro" id="IPR008030">
    <property type="entry name" value="NmrA-like"/>
</dbReference>
<dbReference type="CDD" id="cd05269">
    <property type="entry name" value="TMR_SDR_a"/>
    <property type="match status" value="1"/>
</dbReference>
<name>A0ABC9QV62_BACMY</name>
<dbReference type="SUPFAM" id="SSF51735">
    <property type="entry name" value="NAD(P)-binding Rossmann-fold domains"/>
    <property type="match status" value="1"/>
</dbReference>
<evidence type="ECO:0000259" key="1">
    <source>
        <dbReference type="Pfam" id="PF05368"/>
    </source>
</evidence>
<dbReference type="PANTHER" id="PTHR43162">
    <property type="match status" value="1"/>
</dbReference>
<dbReference type="Gene3D" id="3.90.25.10">
    <property type="entry name" value="UDP-galactose 4-epimerase, domain 1"/>
    <property type="match status" value="1"/>
</dbReference>
<protein>
    <recommendedName>
        <fullName evidence="1">NmrA-like domain-containing protein</fullName>
    </recommendedName>
</protein>
<dbReference type="Pfam" id="PF05368">
    <property type="entry name" value="NmrA"/>
    <property type="match status" value="1"/>
</dbReference>
<accession>A0ABC9QV62</accession>
<organism evidence="2 3">
    <name type="scientific">Bacillus mycoides</name>
    <dbReference type="NCBI Taxonomy" id="1405"/>
    <lineage>
        <taxon>Bacteria</taxon>
        <taxon>Bacillati</taxon>
        <taxon>Bacillota</taxon>
        <taxon>Bacilli</taxon>
        <taxon>Bacillales</taxon>
        <taxon>Bacillaceae</taxon>
        <taxon>Bacillus</taxon>
        <taxon>Bacillus cereus group</taxon>
    </lineage>
</organism>
<dbReference type="RefSeq" id="WP_002170042.1">
    <property type="nucleotide sequence ID" value="NZ_JH792254.1"/>
</dbReference>
<dbReference type="Proteomes" id="UP000006976">
    <property type="component" value="Unassembled WGS sequence"/>
</dbReference>
<dbReference type="PANTHER" id="PTHR43162:SF1">
    <property type="entry name" value="PRESTALK A DIFFERENTIATION PROTEIN A"/>
    <property type="match status" value="1"/>
</dbReference>
<evidence type="ECO:0000313" key="3">
    <source>
        <dbReference type="Proteomes" id="UP000006976"/>
    </source>
</evidence>
<evidence type="ECO:0000313" key="2">
    <source>
        <dbReference type="EMBL" id="EJR28880.1"/>
    </source>
</evidence>
<gene>
    <name evidence="2" type="ORF">III_05986</name>
</gene>
<dbReference type="AlphaFoldDB" id="A0ABC9QV62"/>
<dbReference type="InterPro" id="IPR036291">
    <property type="entry name" value="NAD(P)-bd_dom_sf"/>
</dbReference>
<proteinExistence type="predicted"/>